<evidence type="ECO:0000256" key="2">
    <source>
        <dbReference type="SAM" id="Phobius"/>
    </source>
</evidence>
<accession>A0A2H0X8W5</accession>
<feature type="region of interest" description="Disordered" evidence="1">
    <location>
        <begin position="1"/>
        <end position="21"/>
    </location>
</feature>
<dbReference type="Proteomes" id="UP000231098">
    <property type="component" value="Unassembled WGS sequence"/>
</dbReference>
<organism evidence="3 4">
    <name type="scientific">candidate division WWE3 bacterium CG08_land_8_20_14_0_20_41_15</name>
    <dbReference type="NCBI Taxonomy" id="1975086"/>
    <lineage>
        <taxon>Bacteria</taxon>
        <taxon>Katanobacteria</taxon>
    </lineage>
</organism>
<evidence type="ECO:0000256" key="1">
    <source>
        <dbReference type="SAM" id="MobiDB-lite"/>
    </source>
</evidence>
<proteinExistence type="predicted"/>
<reference evidence="4" key="1">
    <citation type="submission" date="2017-09" db="EMBL/GenBank/DDBJ databases">
        <title>Depth-based differentiation of microbial function through sediment-hosted aquifers and enrichment of novel symbionts in the deep terrestrial subsurface.</title>
        <authorList>
            <person name="Probst A.J."/>
            <person name="Ladd B."/>
            <person name="Jarett J.K."/>
            <person name="Geller-Mcgrath D.E."/>
            <person name="Sieber C.M.K."/>
            <person name="Emerson J.B."/>
            <person name="Anantharaman K."/>
            <person name="Thomas B.C."/>
            <person name="Malmstrom R."/>
            <person name="Stieglmeier M."/>
            <person name="Klingl A."/>
            <person name="Woyke T."/>
            <person name="Ryan C.M."/>
            <person name="Banfield J.F."/>
        </authorList>
    </citation>
    <scope>NUCLEOTIDE SEQUENCE [LARGE SCALE GENOMIC DNA]</scope>
</reference>
<keyword evidence="2" id="KW-1133">Transmembrane helix</keyword>
<protein>
    <submittedName>
        <fullName evidence="3">Uncharacterized protein</fullName>
    </submittedName>
</protein>
<dbReference type="EMBL" id="PEYV01000054">
    <property type="protein sequence ID" value="PIS21352.1"/>
    <property type="molecule type" value="Genomic_DNA"/>
</dbReference>
<feature type="region of interest" description="Disordered" evidence="1">
    <location>
        <begin position="58"/>
        <end position="79"/>
    </location>
</feature>
<feature type="compositionally biased region" description="Basic and acidic residues" evidence="1">
    <location>
        <begin position="61"/>
        <end position="78"/>
    </location>
</feature>
<evidence type="ECO:0000313" key="4">
    <source>
        <dbReference type="Proteomes" id="UP000231098"/>
    </source>
</evidence>
<keyword evidence="2" id="KW-0812">Transmembrane</keyword>
<feature type="transmembrane region" description="Helical" evidence="2">
    <location>
        <begin position="31"/>
        <end position="51"/>
    </location>
</feature>
<comment type="caution">
    <text evidence="3">The sequence shown here is derived from an EMBL/GenBank/DDBJ whole genome shotgun (WGS) entry which is preliminary data.</text>
</comment>
<sequence length="231" mass="26088">MPSVKDTTQQENETFPQQNFTPKPANPFKTILLIVVGLILFSSVAYAGFWYGQKSQTPVKETTEKETTSSPEKAKEELPVEVDETAGWKTYRSSCGFQLKYPTSWNVTKYFVIDSDGSCAYLKGEDYTQGLDNREGKYITISRLSFGEKSDISTLEDYIHSSEKINQPPQAPIVAIDKTYGLFSGKQYSGYGYDPGVSFVFVRNATVYEVNWSEETPEALVEQILSTFRFE</sequence>
<keyword evidence="2" id="KW-0472">Membrane</keyword>
<name>A0A2H0X8W5_UNCKA</name>
<gene>
    <name evidence="3" type="ORF">COT51_03240</name>
</gene>
<evidence type="ECO:0000313" key="3">
    <source>
        <dbReference type="EMBL" id="PIS21352.1"/>
    </source>
</evidence>
<dbReference type="AlphaFoldDB" id="A0A2H0X8W5"/>